<evidence type="ECO:0000313" key="3">
    <source>
        <dbReference type="EMBL" id="GEN04091.1"/>
    </source>
</evidence>
<proteinExistence type="predicted"/>
<reference evidence="3 7" key="4">
    <citation type="submission" date="2019-07" db="EMBL/GenBank/DDBJ databases">
        <title>Whole genome shotgun sequence of Acetobacter indonesiensis NBRC 16471.</title>
        <authorList>
            <person name="Hosoyama A."/>
            <person name="Uohara A."/>
            <person name="Ohji S."/>
            <person name="Ichikawa N."/>
        </authorList>
    </citation>
    <scope>NUCLEOTIDE SEQUENCE [LARGE SCALE GENOMIC DNA]</scope>
    <source>
        <strain evidence="3 7">NBRC 16471</strain>
    </source>
</reference>
<dbReference type="Proteomes" id="UP000194641">
    <property type="component" value="Unassembled WGS sequence"/>
</dbReference>
<dbReference type="AlphaFoldDB" id="A0A252AUH3"/>
<dbReference type="Proteomes" id="UP000321104">
    <property type="component" value="Unassembled WGS sequence"/>
</dbReference>
<comment type="caution">
    <text evidence="4">The sequence shown here is derived from an EMBL/GenBank/DDBJ whole genome shotgun (WGS) entry which is preliminary data.</text>
</comment>
<feature type="signal peptide" evidence="1">
    <location>
        <begin position="1"/>
        <end position="24"/>
    </location>
</feature>
<dbReference type="EMBL" id="BAMW01000009">
    <property type="protein sequence ID" value="GAN62583.1"/>
    <property type="molecule type" value="Genomic_DNA"/>
</dbReference>
<keyword evidence="5" id="KW-1185">Reference proteome</keyword>
<evidence type="ECO:0000313" key="7">
    <source>
        <dbReference type="Proteomes" id="UP000321104"/>
    </source>
</evidence>
<evidence type="ECO:0000313" key="4">
    <source>
        <dbReference type="EMBL" id="OUI94014.1"/>
    </source>
</evidence>
<keyword evidence="1" id="KW-0732">Signal</keyword>
<reference evidence="2 5" key="1">
    <citation type="submission" date="2012-11" db="EMBL/GenBank/DDBJ databases">
        <title>Whole genome sequence of Acetobacter indonesiensis 5H-1.</title>
        <authorList>
            <person name="Azuma Y."/>
            <person name="Higashiura N."/>
            <person name="Hirakawa H."/>
            <person name="Matsushita K."/>
        </authorList>
    </citation>
    <scope>NUCLEOTIDE SEQUENCE [LARGE SCALE GENOMIC DNA]</scope>
    <source>
        <strain evidence="2 5">5H-1</strain>
    </source>
</reference>
<accession>A0A252AUH3</accession>
<dbReference type="RefSeq" id="WP_048845116.1">
    <property type="nucleotide sequence ID" value="NZ_BAMW01000009.1"/>
</dbReference>
<evidence type="ECO:0000313" key="5">
    <source>
        <dbReference type="Proteomes" id="UP000032673"/>
    </source>
</evidence>
<evidence type="ECO:0000313" key="6">
    <source>
        <dbReference type="Proteomes" id="UP000194641"/>
    </source>
</evidence>
<dbReference type="PROSITE" id="PS51257">
    <property type="entry name" value="PROKAR_LIPOPROTEIN"/>
    <property type="match status" value="1"/>
</dbReference>
<evidence type="ECO:0000256" key="1">
    <source>
        <dbReference type="SAM" id="SignalP"/>
    </source>
</evidence>
<feature type="chain" id="PRO_5044571051" description="Lipoprotein" evidence="1">
    <location>
        <begin position="25"/>
        <end position="184"/>
    </location>
</feature>
<name>A0A252AUH3_9PROT</name>
<reference evidence="4" key="3">
    <citation type="submission" date="2014-06" db="EMBL/GenBank/DDBJ databases">
        <authorList>
            <person name="Ju J."/>
            <person name="Zhang J."/>
        </authorList>
    </citation>
    <scope>NUCLEOTIDE SEQUENCE [LARGE SCALE GENOMIC DNA]</scope>
    <source>
        <strain evidence="4">DmL_051</strain>
    </source>
</reference>
<reference evidence="6" key="2">
    <citation type="submission" date="2014-06" db="EMBL/GenBank/DDBJ databases">
        <authorList>
            <person name="Winans N.J."/>
            <person name="Newell P.D."/>
            <person name="Douglas A.E."/>
        </authorList>
    </citation>
    <scope>NUCLEOTIDE SEQUENCE [LARGE SCALE GENOMIC DNA]</scope>
</reference>
<gene>
    <name evidence="2" type="ORF">Abin_009_056</name>
    <name evidence="3" type="ORF">AIN02nite_21160</name>
    <name evidence="4" type="ORF">HK17_05175</name>
</gene>
<evidence type="ECO:0000313" key="2">
    <source>
        <dbReference type="EMBL" id="GAN62583.1"/>
    </source>
</evidence>
<dbReference type="EMBL" id="JOPA01000018">
    <property type="protein sequence ID" value="OUI94014.1"/>
    <property type="molecule type" value="Genomic_DNA"/>
</dbReference>
<organism evidence="4 6">
    <name type="scientific">Acetobacter indonesiensis</name>
    <dbReference type="NCBI Taxonomy" id="104101"/>
    <lineage>
        <taxon>Bacteria</taxon>
        <taxon>Pseudomonadati</taxon>
        <taxon>Pseudomonadota</taxon>
        <taxon>Alphaproteobacteria</taxon>
        <taxon>Acetobacterales</taxon>
        <taxon>Acetobacteraceae</taxon>
        <taxon>Acetobacter</taxon>
    </lineage>
</organism>
<dbReference type="EMBL" id="BJXQ01000012">
    <property type="protein sequence ID" value="GEN04091.1"/>
    <property type="molecule type" value="Genomic_DNA"/>
</dbReference>
<evidence type="ECO:0008006" key="8">
    <source>
        <dbReference type="Google" id="ProtNLM"/>
    </source>
</evidence>
<protein>
    <recommendedName>
        <fullName evidence="8">Lipoprotein</fullName>
    </recommendedName>
</protein>
<sequence>MTLRVVKNAVAAIFLFLCGCSVHMNDQGGVYDKTYHSDVKSVLLLDKFSRQTDVRVRHLFFDALKNNLARCNVALNEVQLDAVSLDINRDIDAKIKENNADSLLYVLTTAVDLNQKSQIMGETFRTKFTDIASRKTVWVNDYNISIQSFTLEGFTFDQTRQMVTKVADSIFEKLQKIGILKNCH</sequence>
<dbReference type="Proteomes" id="UP000032673">
    <property type="component" value="Unassembled WGS sequence"/>
</dbReference>